<organism evidence="2">
    <name type="scientific">uncultured Rubrobacteraceae bacterium</name>
    <dbReference type="NCBI Taxonomy" id="349277"/>
    <lineage>
        <taxon>Bacteria</taxon>
        <taxon>Bacillati</taxon>
        <taxon>Actinomycetota</taxon>
        <taxon>Rubrobacteria</taxon>
        <taxon>Rubrobacterales</taxon>
        <taxon>Rubrobacteraceae</taxon>
        <taxon>environmental samples</taxon>
    </lineage>
</organism>
<dbReference type="GO" id="GO:0005829">
    <property type="term" value="C:cytosol"/>
    <property type="evidence" value="ECO:0007669"/>
    <property type="project" value="TreeGrafter"/>
</dbReference>
<dbReference type="InterPro" id="IPR013118">
    <property type="entry name" value="Mannitol_DH_C"/>
</dbReference>
<dbReference type="SUPFAM" id="SSF48179">
    <property type="entry name" value="6-phosphogluconate dehydrogenase C-terminal domain-like"/>
    <property type="match status" value="1"/>
</dbReference>
<dbReference type="PANTHER" id="PTHR30524">
    <property type="entry name" value="MANNITOL-1-PHOSPHATE 5-DEHYDROGENASE"/>
    <property type="match status" value="1"/>
</dbReference>
<dbReference type="AlphaFoldDB" id="A0A6J4Q2W7"/>
<dbReference type="EC" id="1.1.1.17" evidence="2"/>
<dbReference type="EMBL" id="CADCUT010000176">
    <property type="protein sequence ID" value="CAA9426573.1"/>
    <property type="molecule type" value="Genomic_DNA"/>
</dbReference>
<dbReference type="Gene3D" id="3.40.50.720">
    <property type="entry name" value="NAD(P)-binding Rossmann-like Domain"/>
    <property type="match status" value="1"/>
</dbReference>
<dbReference type="InterPro" id="IPR013328">
    <property type="entry name" value="6PGD_dom2"/>
</dbReference>
<evidence type="ECO:0000259" key="1">
    <source>
        <dbReference type="Pfam" id="PF08125"/>
    </source>
</evidence>
<accession>A0A6J4Q2W7</accession>
<dbReference type="GO" id="GO:0008926">
    <property type="term" value="F:mannitol-1-phosphate 5-dehydrogenase activity"/>
    <property type="evidence" value="ECO:0007669"/>
    <property type="project" value="UniProtKB-EC"/>
</dbReference>
<protein>
    <submittedName>
        <fullName evidence="2">Mannitol-1-phosphate 5-dehydrogenase</fullName>
        <ecNumber evidence="2">1.1.1.17</ecNumber>
    </submittedName>
</protein>
<gene>
    <name evidence="2" type="ORF">AVDCRST_MAG03-2931</name>
</gene>
<sequence length="214" mass="23675">MSVDVMVEPFYEWVVDASQIKGPRPQIAGVTFVDDPMPYIERKLLTVNTGHATVAYLGYARGLATIDAAIEDPEVRDASSKALEETGLLLAFEHGFDPDELQEYRQKVLARFENPRISDEVTRVARAPIRKLGHDERFVSPALRLLDMGRRPTRLAAVIKAVLAFDHPQDAEAVELQETISAEGERAALARYAGIEEDHLLVDLVLESPDPTGG</sequence>
<keyword evidence="2" id="KW-0560">Oxidoreductase</keyword>
<dbReference type="Gene3D" id="1.10.1040.10">
    <property type="entry name" value="N-(1-d-carboxylethyl)-l-norvaline Dehydrogenase, domain 2"/>
    <property type="match status" value="1"/>
</dbReference>
<name>A0A6J4Q2W7_9ACTN</name>
<evidence type="ECO:0000313" key="2">
    <source>
        <dbReference type="EMBL" id="CAA9426573.1"/>
    </source>
</evidence>
<dbReference type="GO" id="GO:0019592">
    <property type="term" value="P:mannitol catabolic process"/>
    <property type="evidence" value="ECO:0007669"/>
    <property type="project" value="TreeGrafter"/>
</dbReference>
<dbReference type="PANTHER" id="PTHR30524:SF0">
    <property type="entry name" value="ALTRONATE OXIDOREDUCTASE-RELATED"/>
    <property type="match status" value="1"/>
</dbReference>
<reference evidence="2" key="1">
    <citation type="submission" date="2020-02" db="EMBL/GenBank/DDBJ databases">
        <authorList>
            <person name="Meier V. D."/>
        </authorList>
    </citation>
    <scope>NUCLEOTIDE SEQUENCE</scope>
    <source>
        <strain evidence="2">AVDCRST_MAG03</strain>
    </source>
</reference>
<dbReference type="InterPro" id="IPR008927">
    <property type="entry name" value="6-PGluconate_DH-like_C_sf"/>
</dbReference>
<proteinExistence type="predicted"/>
<feature type="domain" description="Mannitol dehydrogenase C-terminal" evidence="1">
    <location>
        <begin position="37"/>
        <end position="179"/>
    </location>
</feature>
<dbReference type="Pfam" id="PF08125">
    <property type="entry name" value="Mannitol_dh_C"/>
    <property type="match status" value="1"/>
</dbReference>